<dbReference type="EMBL" id="MT740307">
    <property type="protein sequence ID" value="QNR53892.1"/>
    <property type="molecule type" value="Genomic_DNA"/>
</dbReference>
<evidence type="ECO:0000313" key="1">
    <source>
        <dbReference type="EMBL" id="QNR53892.1"/>
    </source>
</evidence>
<reference evidence="1 2" key="1">
    <citation type="submission" date="2020-07" db="EMBL/GenBank/DDBJ databases">
        <authorList>
            <person name="Martino G."/>
            <person name="Holtappels D."/>
            <person name="Wagemans J."/>
            <person name="Lavigne R."/>
            <person name="Turina M."/>
            <person name="Ciuffo M."/>
        </authorList>
    </citation>
    <scope>NUCLEOTIDE SEQUENCE [LARGE SCALE GENOMIC DNA]</scope>
</reference>
<protein>
    <submittedName>
        <fullName evidence="1">HAD-like domain protein</fullName>
    </submittedName>
</protein>
<evidence type="ECO:0000313" key="2">
    <source>
        <dbReference type="Proteomes" id="UP000516415"/>
    </source>
</evidence>
<accession>A0A7H0XFV2</accession>
<sequence>MSMFEEHNIQELTREPVTVNWNKYIDPWTLTDHFEKEKVIAVDFDETISDNPGTWLQVMRCLELGGYVVYVVTWRFPHECEELQFLVAKGYKIFYTGRKAKKTHMLNKGIDVAIWIDDNPFAVENDCRPDKITHN</sequence>
<dbReference type="Proteomes" id="UP000516415">
    <property type="component" value="Segment"/>
</dbReference>
<name>A0A7H0XFV2_9CAUD</name>
<proteinExistence type="predicted"/>
<keyword evidence="2" id="KW-1185">Reference proteome</keyword>
<organism evidence="1 2">
    <name type="scientific">Pseudomonas phage phiK7A1</name>
    <dbReference type="NCBI Taxonomy" id="2759194"/>
    <lineage>
        <taxon>Viruses</taxon>
        <taxon>Duplodnaviria</taxon>
        <taxon>Heunggongvirae</taxon>
        <taxon>Uroviricota</taxon>
        <taxon>Caudoviricetes</taxon>
        <taxon>Vandenendeviridae</taxon>
        <taxon>Gorskivirinae</taxon>
        <taxon>Torinovirus</taxon>
        <taxon>Torinovirus K7A1</taxon>
    </lineage>
</organism>
<gene>
    <name evidence="1" type="ORF">phiK7A1_104</name>
</gene>